<accession>A0ABS6YDD5</accession>
<keyword evidence="3" id="KW-1185">Reference proteome</keyword>
<keyword evidence="1" id="KW-0812">Transmembrane</keyword>
<feature type="transmembrane region" description="Helical" evidence="1">
    <location>
        <begin position="167"/>
        <end position="193"/>
    </location>
</feature>
<protein>
    <recommendedName>
        <fullName evidence="4">DUF3592 domain-containing protein</fullName>
    </recommendedName>
</protein>
<name>A0ABS6YDD5_9BACT</name>
<comment type="caution">
    <text evidence="2">The sequence shown here is derived from an EMBL/GenBank/DDBJ whole genome shotgun (WGS) entry which is preliminary data.</text>
</comment>
<reference evidence="2 3" key="1">
    <citation type="submission" date="2021-07" db="EMBL/GenBank/DDBJ databases">
        <title>Genomic diversity and antimicrobial resistance of Prevotella spp. isolated from chronic lung disease airways.</title>
        <authorList>
            <person name="Webb K.A."/>
            <person name="Olagoke O.S."/>
            <person name="Baird T."/>
            <person name="Neill J."/>
            <person name="Pham A."/>
            <person name="Wells T.J."/>
            <person name="Ramsay K.A."/>
            <person name="Bell S.C."/>
            <person name="Sarovich D.S."/>
            <person name="Price E.P."/>
        </authorList>
    </citation>
    <scope>NUCLEOTIDE SEQUENCE [LARGE SCALE GENOMIC DNA]</scope>
    <source>
        <strain evidence="2 3">SCHI0011.S.12</strain>
    </source>
</reference>
<dbReference type="EMBL" id="JAHXCT010000004">
    <property type="protein sequence ID" value="MBW4769566.1"/>
    <property type="molecule type" value="Genomic_DNA"/>
</dbReference>
<evidence type="ECO:0000256" key="1">
    <source>
        <dbReference type="SAM" id="Phobius"/>
    </source>
</evidence>
<gene>
    <name evidence="2" type="ORF">KZO38_07295</name>
</gene>
<organism evidence="2 3">
    <name type="scientific">Hoylesella nanceiensis</name>
    <dbReference type="NCBI Taxonomy" id="425941"/>
    <lineage>
        <taxon>Bacteria</taxon>
        <taxon>Pseudomonadati</taxon>
        <taxon>Bacteroidota</taxon>
        <taxon>Bacteroidia</taxon>
        <taxon>Bacteroidales</taxon>
        <taxon>Prevotellaceae</taxon>
        <taxon>Hoylesella</taxon>
    </lineage>
</organism>
<keyword evidence="1" id="KW-0472">Membrane</keyword>
<evidence type="ECO:0000313" key="3">
    <source>
        <dbReference type="Proteomes" id="UP000788426"/>
    </source>
</evidence>
<feature type="transmembrane region" description="Helical" evidence="1">
    <location>
        <begin position="20"/>
        <end position="41"/>
    </location>
</feature>
<keyword evidence="1" id="KW-1133">Transmembrane helix</keyword>
<sequence length="202" mass="23559">MKLRYKFKIDSMLKYWDIPARIYCMAATLFFLIPFYVIGFLSVRDDLPRKTGIVHGIRILETSHSGWEVNFSLEGDTNHIYWQGYENSYPFFLFPPKYKLDDYEINKGDTITFFIDKTKKGNYIKFHSLFFEGTSAKSDDVVYTEGLIVNGKEIASPLVAAFIRTPFAWLGGAGTICFCIWLCLFTVDFCMWYKKKKSINQK</sequence>
<dbReference type="Proteomes" id="UP000788426">
    <property type="component" value="Unassembled WGS sequence"/>
</dbReference>
<dbReference type="RefSeq" id="WP_219481480.1">
    <property type="nucleotide sequence ID" value="NZ_JAHXCT010000004.1"/>
</dbReference>
<evidence type="ECO:0008006" key="4">
    <source>
        <dbReference type="Google" id="ProtNLM"/>
    </source>
</evidence>
<proteinExistence type="predicted"/>
<evidence type="ECO:0000313" key="2">
    <source>
        <dbReference type="EMBL" id="MBW4769566.1"/>
    </source>
</evidence>